<keyword evidence="2" id="KW-1185">Reference proteome</keyword>
<organism evidence="1 2">
    <name type="scientific">Schaalia canis</name>
    <dbReference type="NCBI Taxonomy" id="100469"/>
    <lineage>
        <taxon>Bacteria</taxon>
        <taxon>Bacillati</taxon>
        <taxon>Actinomycetota</taxon>
        <taxon>Actinomycetes</taxon>
        <taxon>Actinomycetales</taxon>
        <taxon>Actinomycetaceae</taxon>
        <taxon>Schaalia</taxon>
    </lineage>
</organism>
<protein>
    <submittedName>
        <fullName evidence="1">Uncharacterized protein</fullName>
    </submittedName>
</protein>
<evidence type="ECO:0000313" key="1">
    <source>
        <dbReference type="EMBL" id="RRC95698.1"/>
    </source>
</evidence>
<proteinExistence type="predicted"/>
<reference evidence="1 2" key="1">
    <citation type="submission" date="2018-11" db="EMBL/GenBank/DDBJ databases">
        <title>Genomes From Bacteria Associated with the Canine Oral Cavity: a Test Case for Automated Genome-Based Taxonomic Assignment.</title>
        <authorList>
            <person name="Coil D.A."/>
            <person name="Jospin G."/>
            <person name="Darling A.E."/>
            <person name="Wallis C."/>
            <person name="Davis I.J."/>
            <person name="Harris S."/>
            <person name="Eisen J.A."/>
            <person name="Holcombe L.J."/>
            <person name="O'Flynn C."/>
        </authorList>
    </citation>
    <scope>NUCLEOTIDE SEQUENCE [LARGE SCALE GENOMIC DNA]</scope>
    <source>
        <strain evidence="1 2">OH770</strain>
    </source>
</reference>
<comment type="caution">
    <text evidence="1">The sequence shown here is derived from an EMBL/GenBank/DDBJ whole genome shotgun (WGS) entry which is preliminary data.</text>
</comment>
<name>A0A3P1SEX0_9ACTO</name>
<accession>A0A3P1SEX0</accession>
<dbReference type="Proteomes" id="UP000280444">
    <property type="component" value="Unassembled WGS sequence"/>
</dbReference>
<dbReference type="EMBL" id="RQZF01000003">
    <property type="protein sequence ID" value="RRC95698.1"/>
    <property type="molecule type" value="Genomic_DNA"/>
</dbReference>
<dbReference type="AlphaFoldDB" id="A0A3P1SEX0"/>
<dbReference type="RefSeq" id="WP_124869688.1">
    <property type="nucleotide sequence ID" value="NZ_RQZF01000003.1"/>
</dbReference>
<evidence type="ECO:0000313" key="2">
    <source>
        <dbReference type="Proteomes" id="UP000280444"/>
    </source>
</evidence>
<sequence length="139" mass="15885">MDIMQSFHEFESQLHSFVQQLKERGVPSQEYKDDSGTSINGWSVEYEDFPSYEDVMPGRNPYYMGGHWGHRITFLGEDGHLWCHEFRGSDTFNSALNCIETSTSNIVEKCPLGSMVGSEKPFKKILEKVQSAVLRAILE</sequence>
<gene>
    <name evidence="1" type="ORF">EII11_05420</name>
</gene>